<keyword evidence="1" id="KW-0812">Transmembrane</keyword>
<dbReference type="InterPro" id="IPR050697">
    <property type="entry name" value="Adenylyl/Guanylyl_Cyclase_3/4"/>
</dbReference>
<organism evidence="3 4">
    <name type="scientific">Cribrihabitans marinus</name>
    <dbReference type="NCBI Taxonomy" id="1227549"/>
    <lineage>
        <taxon>Bacteria</taxon>
        <taxon>Pseudomonadati</taxon>
        <taxon>Pseudomonadota</taxon>
        <taxon>Alphaproteobacteria</taxon>
        <taxon>Rhodobacterales</taxon>
        <taxon>Paracoccaceae</taxon>
        <taxon>Cribrihabitans</taxon>
    </lineage>
</organism>
<evidence type="ECO:0000313" key="3">
    <source>
        <dbReference type="EMBL" id="SEJ68866.1"/>
    </source>
</evidence>
<dbReference type="GO" id="GO:0035556">
    <property type="term" value="P:intracellular signal transduction"/>
    <property type="evidence" value="ECO:0007669"/>
    <property type="project" value="InterPro"/>
</dbReference>
<dbReference type="CDD" id="cd07302">
    <property type="entry name" value="CHD"/>
    <property type="match status" value="1"/>
</dbReference>
<feature type="transmembrane region" description="Helical" evidence="1">
    <location>
        <begin position="410"/>
        <end position="428"/>
    </location>
</feature>
<dbReference type="PANTHER" id="PTHR43081">
    <property type="entry name" value="ADENYLATE CYCLASE, TERMINAL-DIFFERENTIATION SPECIFIC-RELATED"/>
    <property type="match status" value="1"/>
</dbReference>
<sequence>MRNWLSKWLGWFRVVAFLGLLFGLAIRIGDPVPLSALRSIAFDVYHQSKPRQPTAQPVAIIDVDDRSLSEIGQWPWPRTRIAEIVDRATAAGAVAIAFDIVFAEPDRLSPAYIAADNPDLPEGIATALRTLPDNDAVLAEAFARSRVVTGQTSVRTRAGNRAEKQAMADIPHAVVGVDPAPFLLRFPDIVQNLPVLEANAAGHGMFTTRPDADGVYRRAPMVMSVQSKLRLGLAPELLRVATGGGPFVLRANAAGIESIAIARQPVTTDFDGTVWPYLTPSSQARYVSATDLLNDRMPPDRLAGHLVLVGTSAIGLEDFRPTPLGIAMAGVEIHAQVLENILGQTLLERPNYTIAVELVTTFFLCLLVILYAPVLAARWVIGSAVVLLSSYVAISYFLFHQHRILLDPSYPVLSVLITFMIISSVNYLREERQRRAIRSAFGQYVSPDLVDQLSRNPEALRLGGETRELTLLFSDVRGFTAIAEDFKDDPEALTQLMNDFLTILCDAILENSGTIDKFMGDAVMAFWNAPLPHDDHAMRACRTALQMTANIRKFNRRRAATQRLRRMKGRRGKGKRTDTAPVRKAHAIRVGIGINTGVCVVGNMGSNTRFDYTALGDPVNVASRLEGQSRYYGAQIVLGSATARAVQDCLAVLELDTVRVVGKDLPENIFALVGDEALRETPEFRLANALNRDMLAAYRARDWDRTEALLAEVRSAYRALKLQLDAYVDLYARRVADLRSSPPADDWDGVFSFTAKRG</sequence>
<dbReference type="InterPro" id="IPR029787">
    <property type="entry name" value="Nucleotide_cyclase"/>
</dbReference>
<dbReference type="InterPro" id="IPR007890">
    <property type="entry name" value="CHASE2"/>
</dbReference>
<dbReference type="GO" id="GO:0006171">
    <property type="term" value="P:cAMP biosynthetic process"/>
    <property type="evidence" value="ECO:0007669"/>
    <property type="project" value="TreeGrafter"/>
</dbReference>
<dbReference type="Gene3D" id="3.30.70.1230">
    <property type="entry name" value="Nucleotide cyclase"/>
    <property type="match status" value="1"/>
</dbReference>
<dbReference type="SMART" id="SM01080">
    <property type="entry name" value="CHASE2"/>
    <property type="match status" value="1"/>
</dbReference>
<dbReference type="OrthoDB" id="9789782at2"/>
<dbReference type="AlphaFoldDB" id="A0A1H7AV99"/>
<dbReference type="RefSeq" id="WP_092366916.1">
    <property type="nucleotide sequence ID" value="NZ_BMGV01000006.1"/>
</dbReference>
<feature type="transmembrane region" description="Helical" evidence="1">
    <location>
        <begin position="352"/>
        <end position="372"/>
    </location>
</feature>
<evidence type="ECO:0000259" key="2">
    <source>
        <dbReference type="PROSITE" id="PS50125"/>
    </source>
</evidence>
<protein>
    <submittedName>
        <fullName evidence="3">Adenylate cyclase</fullName>
    </submittedName>
</protein>
<name>A0A1H7AV99_9RHOB</name>
<feature type="domain" description="Guanylate cyclase" evidence="2">
    <location>
        <begin position="470"/>
        <end position="626"/>
    </location>
</feature>
<keyword evidence="1" id="KW-0472">Membrane</keyword>
<reference evidence="3 4" key="1">
    <citation type="submission" date="2016-10" db="EMBL/GenBank/DDBJ databases">
        <authorList>
            <person name="de Groot N.N."/>
        </authorList>
    </citation>
    <scope>NUCLEOTIDE SEQUENCE [LARGE SCALE GENOMIC DNA]</scope>
    <source>
        <strain evidence="3 4">DSM 29340</strain>
    </source>
</reference>
<accession>A0A1H7AV99</accession>
<keyword evidence="1" id="KW-1133">Transmembrane helix</keyword>
<dbReference type="EMBL" id="FNYD01000006">
    <property type="protein sequence ID" value="SEJ68866.1"/>
    <property type="molecule type" value="Genomic_DNA"/>
</dbReference>
<evidence type="ECO:0000256" key="1">
    <source>
        <dbReference type="SAM" id="Phobius"/>
    </source>
</evidence>
<gene>
    <name evidence="3" type="ORF">SAMN05444007_106166</name>
</gene>
<dbReference type="SMART" id="SM00044">
    <property type="entry name" value="CYCc"/>
    <property type="match status" value="1"/>
</dbReference>
<evidence type="ECO:0000313" key="4">
    <source>
        <dbReference type="Proteomes" id="UP000199379"/>
    </source>
</evidence>
<feature type="transmembrane region" description="Helical" evidence="1">
    <location>
        <begin position="379"/>
        <end position="398"/>
    </location>
</feature>
<dbReference type="InterPro" id="IPR001054">
    <property type="entry name" value="A/G_cyclase"/>
</dbReference>
<dbReference type="GO" id="GO:0004016">
    <property type="term" value="F:adenylate cyclase activity"/>
    <property type="evidence" value="ECO:0007669"/>
    <property type="project" value="UniProtKB-ARBA"/>
</dbReference>
<dbReference type="PROSITE" id="PS50125">
    <property type="entry name" value="GUANYLATE_CYCLASE_2"/>
    <property type="match status" value="1"/>
</dbReference>
<dbReference type="PANTHER" id="PTHR43081:SF1">
    <property type="entry name" value="ADENYLATE CYCLASE, TERMINAL-DIFFERENTIATION SPECIFIC"/>
    <property type="match status" value="1"/>
</dbReference>
<dbReference type="Pfam" id="PF00211">
    <property type="entry name" value="Guanylate_cyc"/>
    <property type="match status" value="1"/>
</dbReference>
<dbReference type="Proteomes" id="UP000199379">
    <property type="component" value="Unassembled WGS sequence"/>
</dbReference>
<dbReference type="Pfam" id="PF05226">
    <property type="entry name" value="CHASE2"/>
    <property type="match status" value="1"/>
</dbReference>
<proteinExistence type="predicted"/>
<keyword evidence="4" id="KW-1185">Reference proteome</keyword>
<dbReference type="SUPFAM" id="SSF55073">
    <property type="entry name" value="Nucleotide cyclase"/>
    <property type="match status" value="1"/>
</dbReference>
<dbReference type="STRING" id="1227549.SAMN05444007_106166"/>